<accession>A0AA38VYN8</accession>
<name>A0AA38VYN8_9PEZI</name>
<comment type="caution">
    <text evidence="2">The sequence shown here is derived from an EMBL/GenBank/DDBJ whole genome shotgun (WGS) entry which is preliminary data.</text>
</comment>
<dbReference type="PANTHER" id="PTHR15907">
    <property type="entry name" value="DUF614 FAMILY PROTEIN-RELATED"/>
    <property type="match status" value="1"/>
</dbReference>
<proteinExistence type="predicted"/>
<dbReference type="InterPro" id="IPR006461">
    <property type="entry name" value="PLAC_motif_containing"/>
</dbReference>
<gene>
    <name evidence="2" type="ORF">NKR19_g2911</name>
</gene>
<keyword evidence="3" id="KW-1185">Reference proteome</keyword>
<dbReference type="Pfam" id="PF04749">
    <property type="entry name" value="PLAC8"/>
    <property type="match status" value="1"/>
</dbReference>
<dbReference type="Proteomes" id="UP001174691">
    <property type="component" value="Unassembled WGS sequence"/>
</dbReference>
<evidence type="ECO:0000256" key="1">
    <source>
        <dbReference type="SAM" id="MobiDB-lite"/>
    </source>
</evidence>
<evidence type="ECO:0000313" key="2">
    <source>
        <dbReference type="EMBL" id="KAJ9160760.1"/>
    </source>
</evidence>
<sequence length="187" mass="20059">MSAPVQAPAPAPAPAQPASGPISDNDVNEWKARLNEVLADPGGVVKSKSPATARPWHESFFGCFSPIDLCLVTYCCPCVTFGKTHHRLRKDPNLAGYEPINTSCLGIWAAGCLCLYWVPLAMQRADVRAKYNLQGDCITDIAAACCCGLCSLVQQEKEAEYQGLQGEANKQPYQAPGGMTYPAAPQQ</sequence>
<organism evidence="2 3">
    <name type="scientific">Coniochaeta hoffmannii</name>
    <dbReference type="NCBI Taxonomy" id="91930"/>
    <lineage>
        <taxon>Eukaryota</taxon>
        <taxon>Fungi</taxon>
        <taxon>Dikarya</taxon>
        <taxon>Ascomycota</taxon>
        <taxon>Pezizomycotina</taxon>
        <taxon>Sordariomycetes</taxon>
        <taxon>Sordariomycetidae</taxon>
        <taxon>Coniochaetales</taxon>
        <taxon>Coniochaetaceae</taxon>
        <taxon>Coniochaeta</taxon>
    </lineage>
</organism>
<evidence type="ECO:0000313" key="3">
    <source>
        <dbReference type="Proteomes" id="UP001174691"/>
    </source>
</evidence>
<protein>
    <submittedName>
        <fullName evidence="2">PLAC8-domain-containing protein</fullName>
    </submittedName>
</protein>
<dbReference type="NCBIfam" id="TIGR01571">
    <property type="entry name" value="A_thal_Cys_rich"/>
    <property type="match status" value="1"/>
</dbReference>
<dbReference type="EMBL" id="JANBVN010000031">
    <property type="protein sequence ID" value="KAJ9160760.1"/>
    <property type="molecule type" value="Genomic_DNA"/>
</dbReference>
<reference evidence="2" key="1">
    <citation type="submission" date="2022-07" db="EMBL/GenBank/DDBJ databases">
        <title>Fungi with potential for degradation of polypropylene.</title>
        <authorList>
            <person name="Gostincar C."/>
        </authorList>
    </citation>
    <scope>NUCLEOTIDE SEQUENCE</scope>
    <source>
        <strain evidence="2">EXF-13287</strain>
    </source>
</reference>
<dbReference type="AlphaFoldDB" id="A0AA38VYN8"/>
<feature type="region of interest" description="Disordered" evidence="1">
    <location>
        <begin position="1"/>
        <end position="25"/>
    </location>
</feature>